<evidence type="ECO:0000313" key="3">
    <source>
        <dbReference type="Proteomes" id="UP000676169"/>
    </source>
</evidence>
<sequence>MERLRKFRLLKAAIVGILLFQFALMVMMSGSARLHHDLHCDAGHPDHQCEVTLFTSGTLDDVPPPAVIPAPVMAAHLPEVLPPVCRVAVIPGHLIGGILAQAPPRAP</sequence>
<dbReference type="RefSeq" id="WP_211633349.1">
    <property type="nucleotide sequence ID" value="NZ_CP073100.1"/>
</dbReference>
<keyword evidence="1" id="KW-1133">Transmembrane helix</keyword>
<evidence type="ECO:0000256" key="1">
    <source>
        <dbReference type="SAM" id="Phobius"/>
    </source>
</evidence>
<keyword evidence="1" id="KW-0812">Transmembrane</keyword>
<evidence type="ECO:0000313" key="2">
    <source>
        <dbReference type="EMBL" id="QUE52393.1"/>
    </source>
</evidence>
<keyword evidence="1" id="KW-0472">Membrane</keyword>
<keyword evidence="3" id="KW-1185">Reference proteome</keyword>
<organism evidence="2 3">
    <name type="scientific">Luteolibacter ambystomatis</name>
    <dbReference type="NCBI Taxonomy" id="2824561"/>
    <lineage>
        <taxon>Bacteria</taxon>
        <taxon>Pseudomonadati</taxon>
        <taxon>Verrucomicrobiota</taxon>
        <taxon>Verrucomicrobiia</taxon>
        <taxon>Verrucomicrobiales</taxon>
        <taxon>Verrucomicrobiaceae</taxon>
        <taxon>Luteolibacter</taxon>
    </lineage>
</organism>
<feature type="transmembrane region" description="Helical" evidence="1">
    <location>
        <begin position="12"/>
        <end position="30"/>
    </location>
</feature>
<dbReference type="AlphaFoldDB" id="A0A975J1N2"/>
<proteinExistence type="predicted"/>
<protein>
    <submittedName>
        <fullName evidence="2">Uncharacterized protein</fullName>
    </submittedName>
</protein>
<accession>A0A975J1N2</accession>
<dbReference type="Proteomes" id="UP000676169">
    <property type="component" value="Chromosome"/>
</dbReference>
<dbReference type="KEGG" id="lamb:KBB96_05750"/>
<gene>
    <name evidence="2" type="ORF">KBB96_05750</name>
</gene>
<reference evidence="2" key="1">
    <citation type="submission" date="2021-04" db="EMBL/GenBank/DDBJ databases">
        <title>Luteolibacter sp. 32A isolated from the skin of an Anderson's salamander (Ambystoma andersonii).</title>
        <authorList>
            <person name="Spergser J."/>
            <person name="Busse H.-J."/>
        </authorList>
    </citation>
    <scope>NUCLEOTIDE SEQUENCE</scope>
    <source>
        <strain evidence="2">32A</strain>
    </source>
</reference>
<name>A0A975J1N2_9BACT</name>
<dbReference type="EMBL" id="CP073100">
    <property type="protein sequence ID" value="QUE52393.1"/>
    <property type="molecule type" value="Genomic_DNA"/>
</dbReference>